<dbReference type="Gene3D" id="1.10.443.10">
    <property type="entry name" value="Intergrase catalytic core"/>
    <property type="match status" value="1"/>
</dbReference>
<reference evidence="3" key="1">
    <citation type="submission" date="2017-05" db="UniProtKB">
        <authorList>
            <consortium name="EnsemblMetazoa"/>
        </authorList>
    </citation>
    <scope>IDENTIFICATION</scope>
</reference>
<evidence type="ECO:0000313" key="3">
    <source>
        <dbReference type="EnsemblMetazoa" id="Aqu2.1.28921_001"/>
    </source>
</evidence>
<evidence type="ECO:0000259" key="2">
    <source>
        <dbReference type="Pfam" id="PF00589"/>
    </source>
</evidence>
<dbReference type="GO" id="GO:0015074">
    <property type="term" value="P:DNA integration"/>
    <property type="evidence" value="ECO:0007669"/>
    <property type="project" value="InterPro"/>
</dbReference>
<protein>
    <recommendedName>
        <fullName evidence="2">Tyr recombinase domain-containing protein</fullName>
    </recommendedName>
</protein>
<sequence length="212" mass="23766">MNNSGGLCDRKLRNEVVNIIENKEKPQRPPSETTQALYLQPLQNPIDDCWYANEAVGHNPLRSTVKKLIKMAKEDGYFTSHSLQRTCATNLYSKGINEQQIMSVTGRRSIDAVRLYKEISDEQKRHMSQVLQLKNEEDICETEVKSDVKSLYTAKEALTVVFSSGLCEPLGGETGFGNIARATRLSPPVRFSDHNDVNLVICRGVVNQLPAN</sequence>
<dbReference type="InParanoid" id="A0A1X7UMP2"/>
<dbReference type="SUPFAM" id="SSF56349">
    <property type="entry name" value="DNA breaking-rejoining enzymes"/>
    <property type="match status" value="1"/>
</dbReference>
<proteinExistence type="predicted"/>
<dbReference type="GO" id="GO:0006310">
    <property type="term" value="P:DNA recombination"/>
    <property type="evidence" value="ECO:0007669"/>
    <property type="project" value="UniProtKB-KW"/>
</dbReference>
<dbReference type="AlphaFoldDB" id="A0A1X7UMP2"/>
<dbReference type="InterPro" id="IPR013762">
    <property type="entry name" value="Integrase-like_cat_sf"/>
</dbReference>
<name>A0A1X7UMP2_AMPQE</name>
<accession>A0A1X7UMP2</accession>
<dbReference type="InterPro" id="IPR011010">
    <property type="entry name" value="DNA_brk_join_enz"/>
</dbReference>
<keyword evidence="1" id="KW-0233">DNA recombination</keyword>
<organism evidence="3">
    <name type="scientific">Amphimedon queenslandica</name>
    <name type="common">Sponge</name>
    <dbReference type="NCBI Taxonomy" id="400682"/>
    <lineage>
        <taxon>Eukaryota</taxon>
        <taxon>Metazoa</taxon>
        <taxon>Porifera</taxon>
        <taxon>Demospongiae</taxon>
        <taxon>Heteroscleromorpha</taxon>
        <taxon>Haplosclerida</taxon>
        <taxon>Niphatidae</taxon>
        <taxon>Amphimedon</taxon>
    </lineage>
</organism>
<dbReference type="EnsemblMetazoa" id="Aqu2.1.28921_001">
    <property type="protein sequence ID" value="Aqu2.1.28921_001"/>
    <property type="gene ID" value="Aqu2.1.28921"/>
</dbReference>
<evidence type="ECO:0000256" key="1">
    <source>
        <dbReference type="ARBA" id="ARBA00023172"/>
    </source>
</evidence>
<dbReference type="InterPro" id="IPR002104">
    <property type="entry name" value="Integrase_catalytic"/>
</dbReference>
<dbReference type="Pfam" id="PF00589">
    <property type="entry name" value="Phage_integrase"/>
    <property type="match status" value="1"/>
</dbReference>
<dbReference type="OrthoDB" id="6145258at2759"/>
<feature type="domain" description="Tyr recombinase" evidence="2">
    <location>
        <begin position="58"/>
        <end position="121"/>
    </location>
</feature>
<dbReference type="GO" id="GO:0003677">
    <property type="term" value="F:DNA binding"/>
    <property type="evidence" value="ECO:0007669"/>
    <property type="project" value="InterPro"/>
</dbReference>